<dbReference type="EMBL" id="CP040637">
    <property type="protein sequence ID" value="QCW02154.1"/>
    <property type="molecule type" value="Genomic_DNA"/>
</dbReference>
<dbReference type="InterPro" id="IPR022791">
    <property type="entry name" value="L-PG_synthase/AglD"/>
</dbReference>
<comment type="subcellular location">
    <subcellularLocation>
        <location evidence="1">Cell membrane</location>
        <topology evidence="1">Multi-pass membrane protein</topology>
    </subcellularLocation>
</comment>
<dbReference type="NCBIfam" id="TIGR00374">
    <property type="entry name" value="flippase-like domain"/>
    <property type="match status" value="1"/>
</dbReference>
<keyword evidence="6 7" id="KW-0472">Membrane</keyword>
<accession>A0A4V1IEN9</accession>
<feature type="transmembrane region" description="Helical" evidence="7">
    <location>
        <begin position="12"/>
        <end position="39"/>
    </location>
</feature>
<keyword evidence="3" id="KW-1003">Cell membrane</keyword>
<dbReference type="AlphaFoldDB" id="A0A4V1IEN9"/>
<dbReference type="RefSeq" id="WP_138652023.1">
    <property type="nucleotide sequence ID" value="NZ_CP040637.1"/>
</dbReference>
<dbReference type="PANTHER" id="PTHR39087">
    <property type="entry name" value="UPF0104 MEMBRANE PROTEIN MJ1595"/>
    <property type="match status" value="1"/>
</dbReference>
<dbReference type="PANTHER" id="PTHR39087:SF2">
    <property type="entry name" value="UPF0104 MEMBRANE PROTEIN MJ1595"/>
    <property type="match status" value="1"/>
</dbReference>
<evidence type="ECO:0000313" key="8">
    <source>
        <dbReference type="EMBL" id="QCW02154.1"/>
    </source>
</evidence>
<feature type="transmembrane region" description="Helical" evidence="7">
    <location>
        <begin position="236"/>
        <end position="258"/>
    </location>
</feature>
<feature type="transmembrane region" description="Helical" evidence="7">
    <location>
        <begin position="45"/>
        <end position="69"/>
    </location>
</feature>
<evidence type="ECO:0000256" key="7">
    <source>
        <dbReference type="SAM" id="Phobius"/>
    </source>
</evidence>
<evidence type="ECO:0000256" key="6">
    <source>
        <dbReference type="ARBA" id="ARBA00023136"/>
    </source>
</evidence>
<keyword evidence="9" id="KW-1185">Reference proteome</keyword>
<feature type="transmembrane region" description="Helical" evidence="7">
    <location>
        <begin position="158"/>
        <end position="180"/>
    </location>
</feature>
<dbReference type="KEGG" id="npl:FGF80_02405"/>
<keyword evidence="5 7" id="KW-1133">Transmembrane helix</keyword>
<dbReference type="GeneID" id="96154780"/>
<feature type="transmembrane region" description="Helical" evidence="7">
    <location>
        <begin position="324"/>
        <end position="342"/>
    </location>
</feature>
<feature type="transmembrane region" description="Helical" evidence="7">
    <location>
        <begin position="264"/>
        <end position="284"/>
    </location>
</feature>
<dbReference type="GO" id="GO:0005886">
    <property type="term" value="C:plasma membrane"/>
    <property type="evidence" value="ECO:0007669"/>
    <property type="project" value="UniProtKB-SubCell"/>
</dbReference>
<keyword evidence="4 7" id="KW-0812">Transmembrane</keyword>
<feature type="transmembrane region" description="Helical" evidence="7">
    <location>
        <begin position="296"/>
        <end position="318"/>
    </location>
</feature>
<organism evidence="8 9">
    <name type="scientific">Natrinema pallidum</name>
    <dbReference type="NCBI Taxonomy" id="69527"/>
    <lineage>
        <taxon>Archaea</taxon>
        <taxon>Methanobacteriati</taxon>
        <taxon>Methanobacteriota</taxon>
        <taxon>Stenosarchaea group</taxon>
        <taxon>Halobacteria</taxon>
        <taxon>Halobacteriales</taxon>
        <taxon>Natrialbaceae</taxon>
        <taxon>Natrinema</taxon>
    </lineage>
</organism>
<comment type="similarity">
    <text evidence="2">Belongs to the UPF0104 family.</text>
</comment>
<proteinExistence type="inferred from homology"/>
<feature type="transmembrane region" description="Helical" evidence="7">
    <location>
        <begin position="133"/>
        <end position="152"/>
    </location>
</feature>
<evidence type="ECO:0000256" key="1">
    <source>
        <dbReference type="ARBA" id="ARBA00004651"/>
    </source>
</evidence>
<protein>
    <submittedName>
        <fullName evidence="8">Flippase-like domain-containing protein</fullName>
    </submittedName>
</protein>
<dbReference type="Proteomes" id="UP000307562">
    <property type="component" value="Chromosome"/>
</dbReference>
<evidence type="ECO:0000313" key="9">
    <source>
        <dbReference type="Proteomes" id="UP000307562"/>
    </source>
</evidence>
<gene>
    <name evidence="8" type="ORF">FGF80_02405</name>
</gene>
<evidence type="ECO:0000256" key="2">
    <source>
        <dbReference type="ARBA" id="ARBA00011061"/>
    </source>
</evidence>
<evidence type="ECO:0000256" key="3">
    <source>
        <dbReference type="ARBA" id="ARBA00022475"/>
    </source>
</evidence>
<evidence type="ECO:0000256" key="5">
    <source>
        <dbReference type="ARBA" id="ARBA00022989"/>
    </source>
</evidence>
<dbReference type="Pfam" id="PF03706">
    <property type="entry name" value="LPG_synthase_TM"/>
    <property type="match status" value="1"/>
</dbReference>
<sequence>MSSEELFDWRSILIGFVGAGLVLSVLLITVGVDGIIAQLRKTQPAVIAILLGLIPLWLVAWGLCLHTVLRALGTPTSRVQSIVVFTAATFANQVTPFGQAGGEPISAFLISETADTEYENGLAAIASVDTLHFFPSIGMGLVGIGLFVLRGFDFGRNLLLASLTVTGLLVGFVLALTLGWRFHHRIETIVLSVLPPIVHRVGRTVPRVSAPTQADIEHRVNGFFESIARIASNPRLLVLAGLFSCIGWLTLSVCLWISLASIGVTVPFMAMLIVLPVASIAGIFPLPGGIGGVETAFIVLVVSTTGVATTAATAAVVIYRGATYWIPMLVGGGITAVILDNLHRRY</sequence>
<reference evidence="9" key="1">
    <citation type="submission" date="2019-05" db="EMBL/GenBank/DDBJ databases">
        <title>Complete Genome Sequence and Methylation Pattern of the Halophilic Archaeon Natrinema pallidum BOL6-1.</title>
        <authorList>
            <person name="DasSarma P."/>
            <person name="DasSarma B.P."/>
            <person name="DasSarma S.L."/>
            <person name="Martinez F.L."/>
            <person name="Guzman D."/>
            <person name="Roberts R.J."/>
            <person name="DasSarma S."/>
        </authorList>
    </citation>
    <scope>NUCLEOTIDE SEQUENCE [LARGE SCALE GENOMIC DNA]</scope>
    <source>
        <strain evidence="9">BOL6-1</strain>
    </source>
</reference>
<evidence type="ECO:0000256" key="4">
    <source>
        <dbReference type="ARBA" id="ARBA00022692"/>
    </source>
</evidence>
<name>A0A4V1IEN9_9EURY</name>